<protein>
    <submittedName>
        <fullName evidence="2 3">Uncharacterized protein LOC117642434</fullName>
    </submittedName>
</protein>
<name>A0A6P8YAA3_THRPL</name>
<evidence type="ECO:0000313" key="2">
    <source>
        <dbReference type="RefSeq" id="XP_034236560.1"/>
    </source>
</evidence>
<keyword evidence="1" id="KW-1185">Reference proteome</keyword>
<dbReference type="RefSeq" id="XP_034236562.1">
    <property type="nucleotide sequence ID" value="XM_034380671.1"/>
</dbReference>
<dbReference type="KEGG" id="tpal:117642434"/>
<dbReference type="GeneID" id="117642434"/>
<dbReference type="Pfam" id="PF15868">
    <property type="entry name" value="MBF2"/>
    <property type="match status" value="1"/>
</dbReference>
<dbReference type="InterPro" id="IPR031734">
    <property type="entry name" value="MBF2"/>
</dbReference>
<accession>A0A6P8YAA3</accession>
<dbReference type="OrthoDB" id="6861720at2759"/>
<sequence length="140" mass="16052">MECKCNTHTHEACGPRLSEKEERRYMDSAIVNILGDFPERKGSLEEIDQSFNFGELYQNDRQLHWKEIKRSGSVIAANKEHVQFSSEAVIHCIQVVDMQLDGENAEVIVEDGGIGQKNVLLRLKSLRNRNMHCLVIIWGQ</sequence>
<reference evidence="2 3" key="1">
    <citation type="submission" date="2025-04" db="UniProtKB">
        <authorList>
            <consortium name="RefSeq"/>
        </authorList>
    </citation>
    <scope>IDENTIFICATION</scope>
    <source>
        <tissue evidence="2 3">Total insect</tissue>
    </source>
</reference>
<evidence type="ECO:0000313" key="1">
    <source>
        <dbReference type="Proteomes" id="UP000515158"/>
    </source>
</evidence>
<dbReference type="RefSeq" id="XP_034236563.1">
    <property type="nucleotide sequence ID" value="XM_034380672.1"/>
</dbReference>
<dbReference type="RefSeq" id="XP_034236560.1">
    <property type="nucleotide sequence ID" value="XM_034380669.1"/>
</dbReference>
<organism evidence="4">
    <name type="scientific">Thrips palmi</name>
    <name type="common">Melon thrips</name>
    <dbReference type="NCBI Taxonomy" id="161013"/>
    <lineage>
        <taxon>Eukaryota</taxon>
        <taxon>Metazoa</taxon>
        <taxon>Ecdysozoa</taxon>
        <taxon>Arthropoda</taxon>
        <taxon>Hexapoda</taxon>
        <taxon>Insecta</taxon>
        <taxon>Pterygota</taxon>
        <taxon>Neoptera</taxon>
        <taxon>Paraneoptera</taxon>
        <taxon>Thysanoptera</taxon>
        <taxon>Terebrantia</taxon>
        <taxon>Thripoidea</taxon>
        <taxon>Thripidae</taxon>
        <taxon>Thrips</taxon>
    </lineage>
</organism>
<dbReference type="Proteomes" id="UP000515158">
    <property type="component" value="Unplaced"/>
</dbReference>
<dbReference type="AlphaFoldDB" id="A0A6P8YAA3"/>
<gene>
    <name evidence="2 3 4" type="primary">LOC117642434</name>
</gene>
<evidence type="ECO:0000313" key="3">
    <source>
        <dbReference type="RefSeq" id="XP_034236562.1"/>
    </source>
</evidence>
<proteinExistence type="predicted"/>
<evidence type="ECO:0000313" key="4">
    <source>
        <dbReference type="RefSeq" id="XP_034236563.1"/>
    </source>
</evidence>